<dbReference type="SUPFAM" id="SSF56935">
    <property type="entry name" value="Porins"/>
    <property type="match status" value="1"/>
</dbReference>
<evidence type="ECO:0000256" key="7">
    <source>
        <dbReference type="ARBA" id="ARBA00023237"/>
    </source>
</evidence>
<dbReference type="EMBL" id="JACIIV010000026">
    <property type="protein sequence ID" value="MBB6228876.1"/>
    <property type="molecule type" value="Genomic_DNA"/>
</dbReference>
<evidence type="ECO:0000256" key="10">
    <source>
        <dbReference type="SAM" id="MobiDB-lite"/>
    </source>
</evidence>
<dbReference type="PROSITE" id="PS52016">
    <property type="entry name" value="TONB_DEPENDENT_REC_3"/>
    <property type="match status" value="1"/>
</dbReference>
<evidence type="ECO:0000256" key="3">
    <source>
        <dbReference type="ARBA" id="ARBA00022452"/>
    </source>
</evidence>
<evidence type="ECO:0000259" key="12">
    <source>
        <dbReference type="Pfam" id="PF00593"/>
    </source>
</evidence>
<feature type="domain" description="TonB-dependent receptor-like beta-barrel" evidence="12">
    <location>
        <begin position="403"/>
        <end position="911"/>
    </location>
</feature>
<accession>A0A841L9Q0</accession>
<evidence type="ECO:0000256" key="8">
    <source>
        <dbReference type="PROSITE-ProRule" id="PRU01360"/>
    </source>
</evidence>
<evidence type="ECO:0000256" key="9">
    <source>
        <dbReference type="RuleBase" id="RU003357"/>
    </source>
</evidence>
<keyword evidence="6 8" id="KW-0472">Membrane</keyword>
<name>A0A841L9Q0_9SPHN</name>
<dbReference type="InterPro" id="IPR036942">
    <property type="entry name" value="Beta-barrel_TonB_sf"/>
</dbReference>
<protein>
    <submittedName>
        <fullName evidence="14">Outer membrane receptor protein involved in Fe transport</fullName>
    </submittedName>
</protein>
<keyword evidence="5 9" id="KW-0798">TonB box</keyword>
<gene>
    <name evidence="14" type="ORF">FHS79_003069</name>
</gene>
<reference evidence="14 15" key="1">
    <citation type="submission" date="2020-08" db="EMBL/GenBank/DDBJ databases">
        <title>Genomic Encyclopedia of Type Strains, Phase IV (KMG-IV): sequencing the most valuable type-strain genomes for metagenomic binning, comparative biology and taxonomic classification.</title>
        <authorList>
            <person name="Goeker M."/>
        </authorList>
    </citation>
    <scope>NUCLEOTIDE SEQUENCE [LARGE SCALE GENOMIC DNA]</scope>
    <source>
        <strain evidence="14 15">DSM 102189</strain>
    </source>
</reference>
<feature type="chain" id="PRO_5032678313" evidence="11">
    <location>
        <begin position="30"/>
        <end position="954"/>
    </location>
</feature>
<dbReference type="PANTHER" id="PTHR47234:SF3">
    <property type="entry name" value="SECRETIN_TONB SHORT N-TERMINAL DOMAIN-CONTAINING PROTEIN"/>
    <property type="match status" value="1"/>
</dbReference>
<dbReference type="RefSeq" id="WP_184202019.1">
    <property type="nucleotide sequence ID" value="NZ_JACIIV010000026.1"/>
</dbReference>
<comment type="subcellular location">
    <subcellularLocation>
        <location evidence="1 8">Cell outer membrane</location>
        <topology evidence="1 8">Multi-pass membrane protein</topology>
    </subcellularLocation>
</comment>
<keyword evidence="14" id="KW-0675">Receptor</keyword>
<evidence type="ECO:0000259" key="13">
    <source>
        <dbReference type="Pfam" id="PF07715"/>
    </source>
</evidence>
<keyword evidence="2 8" id="KW-0813">Transport</keyword>
<evidence type="ECO:0000313" key="14">
    <source>
        <dbReference type="EMBL" id="MBB6228876.1"/>
    </source>
</evidence>
<comment type="caution">
    <text evidence="14">The sequence shown here is derived from an EMBL/GenBank/DDBJ whole genome shotgun (WGS) entry which is preliminary data.</text>
</comment>
<dbReference type="Pfam" id="PF00593">
    <property type="entry name" value="TonB_dep_Rec_b-barrel"/>
    <property type="match status" value="1"/>
</dbReference>
<dbReference type="PROSITE" id="PS51257">
    <property type="entry name" value="PROKAR_LIPOPROTEIN"/>
    <property type="match status" value="1"/>
</dbReference>
<dbReference type="InterPro" id="IPR000531">
    <property type="entry name" value="Beta-barrel_TonB"/>
</dbReference>
<feature type="domain" description="TonB-dependent receptor plug" evidence="13">
    <location>
        <begin position="55"/>
        <end position="169"/>
    </location>
</feature>
<keyword evidence="7 8" id="KW-0998">Cell outer membrane</keyword>
<feature type="signal peptide" evidence="11">
    <location>
        <begin position="1"/>
        <end position="29"/>
    </location>
</feature>
<evidence type="ECO:0000256" key="5">
    <source>
        <dbReference type="ARBA" id="ARBA00023077"/>
    </source>
</evidence>
<feature type="compositionally biased region" description="Polar residues" evidence="10">
    <location>
        <begin position="312"/>
        <end position="329"/>
    </location>
</feature>
<evidence type="ECO:0000256" key="1">
    <source>
        <dbReference type="ARBA" id="ARBA00004571"/>
    </source>
</evidence>
<evidence type="ECO:0000256" key="4">
    <source>
        <dbReference type="ARBA" id="ARBA00022692"/>
    </source>
</evidence>
<evidence type="ECO:0000256" key="6">
    <source>
        <dbReference type="ARBA" id="ARBA00023136"/>
    </source>
</evidence>
<dbReference type="GO" id="GO:0009279">
    <property type="term" value="C:cell outer membrane"/>
    <property type="evidence" value="ECO:0007669"/>
    <property type="project" value="UniProtKB-SubCell"/>
</dbReference>
<feature type="region of interest" description="Disordered" evidence="10">
    <location>
        <begin position="310"/>
        <end position="329"/>
    </location>
</feature>
<dbReference type="InterPro" id="IPR037066">
    <property type="entry name" value="Plug_dom_sf"/>
</dbReference>
<dbReference type="AlphaFoldDB" id="A0A841L9Q0"/>
<dbReference type="Proteomes" id="UP000538147">
    <property type="component" value="Unassembled WGS sequence"/>
</dbReference>
<dbReference type="Gene3D" id="2.170.130.10">
    <property type="entry name" value="TonB-dependent receptor, plug domain"/>
    <property type="match status" value="1"/>
</dbReference>
<keyword evidence="3 8" id="KW-1134">Transmembrane beta strand</keyword>
<dbReference type="PANTHER" id="PTHR47234">
    <property type="match status" value="1"/>
</dbReference>
<keyword evidence="11" id="KW-0732">Signal</keyword>
<evidence type="ECO:0000256" key="11">
    <source>
        <dbReference type="SAM" id="SignalP"/>
    </source>
</evidence>
<evidence type="ECO:0000313" key="15">
    <source>
        <dbReference type="Proteomes" id="UP000538147"/>
    </source>
</evidence>
<keyword evidence="4 8" id="KW-0812">Transmembrane</keyword>
<keyword evidence="15" id="KW-1185">Reference proteome</keyword>
<dbReference type="InterPro" id="IPR039426">
    <property type="entry name" value="TonB-dep_rcpt-like"/>
</dbReference>
<dbReference type="Pfam" id="PF07715">
    <property type="entry name" value="Plug"/>
    <property type="match status" value="1"/>
</dbReference>
<dbReference type="Gene3D" id="2.40.170.20">
    <property type="entry name" value="TonB-dependent receptor, beta-barrel domain"/>
    <property type="match status" value="1"/>
</dbReference>
<organism evidence="14 15">
    <name type="scientific">Polymorphobacter multimanifer</name>
    <dbReference type="NCBI Taxonomy" id="1070431"/>
    <lineage>
        <taxon>Bacteria</taxon>
        <taxon>Pseudomonadati</taxon>
        <taxon>Pseudomonadota</taxon>
        <taxon>Alphaproteobacteria</taxon>
        <taxon>Sphingomonadales</taxon>
        <taxon>Sphingosinicellaceae</taxon>
        <taxon>Polymorphobacter</taxon>
    </lineage>
</organism>
<sequence length="954" mass="101782">MLSHKICLTTALRASVGVAALLVSCVAHAQAPAADEPAAGELVVTGSRVKRDGYNSPTPVSVVSRDEISRSATPNIADYVNTLPSLSGSSTPATTSNMVGQGRQGINAMNVRGIGTVRTLTLLDGRRVGGMANDGTVDVSELPQQLVSRVDVVTGGASASYGSDALSGVVNFVLDTKFTGLRGEIFGGQTTYGDNQNWKVALTYGAAFAGGRGHFLLSGEASHEDGIYRPGNRDWTEANWGYINNPAYTATNGQPRVLRKQDIALSTATFGGAIACTATSTCASLRGIAFGPGGTPYNLVLGPIVSDPIMSGGTQADNSPRNNQDNSMVPRQNRRNLFARVSYDVADDWNIYAEGMVAHLDTDARYFSGTFGNTLAVRVDNPYMPAEIAARMRALNLTSVPFGTLKGDNPVSGANSERGYTRVVAGVDGKFDALDTEWTIGAYYQFARTALRNTATNATRLPNWNRAIDAVRAPNGSIICRSTLTNPTDGCIPYNLFGTGVNNQAAIDYVTGNPTQDSVFKQNVVSINIAGEPFEIWAGPVSLAFGVEHRTQSADGVADPITQVSVANWDTTGGLPTIGSYKVSDAYVETVIPLARDQAWAKQLTINAASRVVKYESGTFVTWKLGAEYMPIESLRIRGIASRDVREANLSDRFAGVFQTSGSFLDPNNNGAATTARGLTTGNPNLDPEIGRTYSAGIVFQPTFLSGFNASVDYYKVSITGAIGSLNIQQVVNLCFAGNQDACALITATPAGPQQFEVRTAPLNLASESTRGLDFEASYRFRFEDLMPGTSGTFTIRGLATNYISYTVNPGLPGSIVTERAGAAGLPSWRYQLSVNYQNERLALSGTMRGVSGGVQNNNWIECQSGCPTSTGDNPTYDDISIAAATYFDLSATYSLGDNNQFQFFFNVRNIFNKDPAVVPAGPTGHPSWWNQPIERSQYDILGRVFGAGIRFRI</sequence>
<evidence type="ECO:0000256" key="2">
    <source>
        <dbReference type="ARBA" id="ARBA00022448"/>
    </source>
</evidence>
<dbReference type="InterPro" id="IPR012910">
    <property type="entry name" value="Plug_dom"/>
</dbReference>
<proteinExistence type="inferred from homology"/>
<comment type="similarity">
    <text evidence="8 9">Belongs to the TonB-dependent receptor family.</text>
</comment>